<dbReference type="Proteomes" id="UP000255167">
    <property type="component" value="Unassembled WGS sequence"/>
</dbReference>
<proteinExistence type="predicted"/>
<evidence type="ECO:0000313" key="2">
    <source>
        <dbReference type="Proteomes" id="UP000255167"/>
    </source>
</evidence>
<sequence>MSLFEGDLINTEVTCGQWCFTAGEFTSECPLHNVIDRIPAQSQLFPDGICGADLQP</sequence>
<dbReference type="EMBL" id="UGNC01000006">
    <property type="protein sequence ID" value="STX07951.1"/>
    <property type="molecule type" value="Genomic_DNA"/>
</dbReference>
<name>A0A378H7Y8_KLEPN</name>
<reference evidence="1 2" key="1">
    <citation type="submission" date="2018-06" db="EMBL/GenBank/DDBJ databases">
        <authorList>
            <consortium name="Pathogen Informatics"/>
            <person name="Doyle S."/>
        </authorList>
    </citation>
    <scope>NUCLEOTIDE SEQUENCE [LARGE SCALE GENOMIC DNA]</scope>
    <source>
        <strain evidence="1 2">NCTC9617</strain>
    </source>
</reference>
<dbReference type="AlphaFoldDB" id="A0A378H7Y8"/>
<protein>
    <submittedName>
        <fullName evidence="1">Uncharacterized protein</fullName>
    </submittedName>
</protein>
<evidence type="ECO:0000313" key="1">
    <source>
        <dbReference type="EMBL" id="STX07951.1"/>
    </source>
</evidence>
<organism evidence="1 2">
    <name type="scientific">Klebsiella pneumoniae</name>
    <dbReference type="NCBI Taxonomy" id="573"/>
    <lineage>
        <taxon>Bacteria</taxon>
        <taxon>Pseudomonadati</taxon>
        <taxon>Pseudomonadota</taxon>
        <taxon>Gammaproteobacteria</taxon>
        <taxon>Enterobacterales</taxon>
        <taxon>Enterobacteriaceae</taxon>
        <taxon>Klebsiella/Raoultella group</taxon>
        <taxon>Klebsiella</taxon>
        <taxon>Klebsiella pneumoniae complex</taxon>
    </lineage>
</organism>
<gene>
    <name evidence="1" type="ORF">NCTC9617_06967</name>
</gene>
<accession>A0A378H7Y8</accession>